<dbReference type="Gene3D" id="1.10.601.10">
    <property type="entry name" value="RNA Polymerase Primary Sigma Factor"/>
    <property type="match status" value="1"/>
</dbReference>
<dbReference type="Pfam" id="PF04542">
    <property type="entry name" value="Sigma70_r2"/>
    <property type="match status" value="1"/>
</dbReference>
<dbReference type="InterPro" id="IPR007627">
    <property type="entry name" value="RNA_pol_sigma70_r2"/>
</dbReference>
<dbReference type="EMBL" id="CP000789">
    <property type="protein sequence ID" value="ABU71961.1"/>
    <property type="molecule type" value="Genomic_DNA"/>
</dbReference>
<evidence type="ECO:0000313" key="7">
    <source>
        <dbReference type="Proteomes" id="UP000008152"/>
    </source>
</evidence>
<dbReference type="Proteomes" id="UP000008152">
    <property type="component" value="Chromosome I"/>
</dbReference>
<evidence type="ECO:0000256" key="3">
    <source>
        <dbReference type="ARBA" id="ARBA00023125"/>
    </source>
</evidence>
<evidence type="ECO:0000256" key="2">
    <source>
        <dbReference type="ARBA" id="ARBA00023082"/>
    </source>
</evidence>
<protein>
    <recommendedName>
        <fullName evidence="5">RNA polymerase sigma-70 domain-containing protein</fullName>
    </recommendedName>
</protein>
<sequence>MDSKKIKINNNSSELTAELIYFNDIGKYALLSADDEREYARRAKMGDADARTRMINSNLRLVVNIAKRYKGRGLTFLDLISEGNIGLMRAVEKFDPEKGFRFSTYATHWIRQSIERELMNQARTVRLPVHINKELKRYVKATKELSQKTQTITPRDIADHLEIPVSSVLKHLEFDKSTISLDSYQDKEEAKPLAETMACHRLRCPELELEEDNAFLMLLQWIEELEPDLKLILTRRYGLDGNTPTSLDTVGTELGYSRERIRHLQMQGIKKLQNLAKNIPVSGKRVA</sequence>
<dbReference type="InterPro" id="IPR000943">
    <property type="entry name" value="RNA_pol_sigma70"/>
</dbReference>
<dbReference type="InterPro" id="IPR036388">
    <property type="entry name" value="WH-like_DNA-bd_sf"/>
</dbReference>
<dbReference type="GO" id="GO:0003677">
    <property type="term" value="F:DNA binding"/>
    <property type="evidence" value="ECO:0007669"/>
    <property type="project" value="UniProtKB-KW"/>
</dbReference>
<dbReference type="PROSITE" id="PS00715">
    <property type="entry name" value="SIGMA70_1"/>
    <property type="match status" value="1"/>
</dbReference>
<dbReference type="InterPro" id="IPR007630">
    <property type="entry name" value="RNA_pol_sigma70_r4"/>
</dbReference>
<keyword evidence="1" id="KW-0805">Transcription regulation</keyword>
<dbReference type="SUPFAM" id="SSF88659">
    <property type="entry name" value="Sigma3 and sigma4 domains of RNA polymerase sigma factors"/>
    <property type="match status" value="2"/>
</dbReference>
<dbReference type="AlphaFoldDB" id="A7MZX8"/>
<proteinExistence type="predicted"/>
<accession>A7MZX8</accession>
<dbReference type="GO" id="GO:0006352">
    <property type="term" value="P:DNA-templated transcription initiation"/>
    <property type="evidence" value="ECO:0007669"/>
    <property type="project" value="InterPro"/>
</dbReference>
<gene>
    <name evidence="6" type="ordered locus">VIBHAR_03010</name>
</gene>
<dbReference type="InterPro" id="IPR007624">
    <property type="entry name" value="RNA_pol_sigma70_r3"/>
</dbReference>
<keyword evidence="3" id="KW-0238">DNA-binding</keyword>
<dbReference type="InterPro" id="IPR013324">
    <property type="entry name" value="RNA_pol_sigma_r3/r4-like"/>
</dbReference>
<evidence type="ECO:0000256" key="4">
    <source>
        <dbReference type="ARBA" id="ARBA00023163"/>
    </source>
</evidence>
<dbReference type="PRINTS" id="PR00046">
    <property type="entry name" value="SIGMA70FCT"/>
</dbReference>
<keyword evidence="4" id="KW-0804">Transcription</keyword>
<dbReference type="InterPro" id="IPR009042">
    <property type="entry name" value="RNA_pol_sigma70_r1_2"/>
</dbReference>
<keyword evidence="2" id="KW-0731">Sigma factor</keyword>
<evidence type="ECO:0000256" key="1">
    <source>
        <dbReference type="ARBA" id="ARBA00023015"/>
    </source>
</evidence>
<reference evidence="6 7" key="1">
    <citation type="submission" date="2007-08" db="EMBL/GenBank/DDBJ databases">
        <authorList>
            <consortium name="The Vibrio harveyi Genome Sequencing Project"/>
            <person name="Bassler B."/>
            <person name="Clifton S.W."/>
            <person name="Fulton L."/>
            <person name="Delehaunty K."/>
            <person name="Fronick C."/>
            <person name="Harrison M."/>
            <person name="Markivic C."/>
            <person name="Fulton R."/>
            <person name="Tin-Wollam A.-M."/>
            <person name="Shah N."/>
            <person name="Pepin K."/>
            <person name="Nash W."/>
            <person name="Thiruvilangam P."/>
            <person name="Bhonagiri V."/>
            <person name="Waters C."/>
            <person name="Tu K.C."/>
            <person name="Irgon J."/>
            <person name="Wilson R.K."/>
        </authorList>
    </citation>
    <scope>NUCLEOTIDE SEQUENCE [LARGE SCALE GENOMIC DNA]</scope>
    <source>
        <strain evidence="7">ATCC BAA-1116 / BB120</strain>
    </source>
</reference>
<evidence type="ECO:0000313" key="6">
    <source>
        <dbReference type="EMBL" id="ABU71961.1"/>
    </source>
</evidence>
<dbReference type="RefSeq" id="WP_012128534.1">
    <property type="nucleotide sequence ID" value="NC_009783.1"/>
</dbReference>
<evidence type="ECO:0000259" key="5">
    <source>
        <dbReference type="PROSITE" id="PS00715"/>
    </source>
</evidence>
<dbReference type="InterPro" id="IPR013325">
    <property type="entry name" value="RNA_pol_sigma_r2"/>
</dbReference>
<name>A7MZX8_VIBC1</name>
<dbReference type="NCBIfam" id="TIGR02937">
    <property type="entry name" value="sigma70-ECF"/>
    <property type="match status" value="1"/>
</dbReference>
<dbReference type="Pfam" id="PF00140">
    <property type="entry name" value="Sigma70_r1_2"/>
    <property type="match status" value="1"/>
</dbReference>
<dbReference type="InterPro" id="IPR014284">
    <property type="entry name" value="RNA_pol_sigma-70_dom"/>
</dbReference>
<dbReference type="SUPFAM" id="SSF88946">
    <property type="entry name" value="Sigma2 domain of RNA polymerase sigma factors"/>
    <property type="match status" value="1"/>
</dbReference>
<dbReference type="Pfam" id="PF04539">
    <property type="entry name" value="Sigma70_r3"/>
    <property type="match status" value="1"/>
</dbReference>
<organism evidence="6 7">
    <name type="scientific">Vibrio campbellii (strain ATCC BAA-1116)</name>
    <dbReference type="NCBI Taxonomy" id="2902295"/>
    <lineage>
        <taxon>Bacteria</taxon>
        <taxon>Pseudomonadati</taxon>
        <taxon>Pseudomonadota</taxon>
        <taxon>Gammaproteobacteria</taxon>
        <taxon>Vibrionales</taxon>
        <taxon>Vibrionaceae</taxon>
        <taxon>Vibrio</taxon>
    </lineage>
</organism>
<dbReference type="PATRIC" id="fig|338187.25.peg.3180"/>
<dbReference type="FunFam" id="1.10.601.10:FF:000001">
    <property type="entry name" value="RNA polymerase sigma factor SigA"/>
    <property type="match status" value="1"/>
</dbReference>
<dbReference type="Gene3D" id="1.10.10.10">
    <property type="entry name" value="Winged helix-like DNA-binding domain superfamily/Winged helix DNA-binding domain"/>
    <property type="match status" value="2"/>
</dbReference>
<dbReference type="PANTHER" id="PTHR30603">
    <property type="entry name" value="RNA POLYMERASE SIGMA FACTOR RPO"/>
    <property type="match status" value="1"/>
</dbReference>
<dbReference type="KEGG" id="vha:VIBHAR_03010"/>
<dbReference type="InterPro" id="IPR050239">
    <property type="entry name" value="Sigma-70_RNA_pol_init_factors"/>
</dbReference>
<dbReference type="Pfam" id="PF04545">
    <property type="entry name" value="Sigma70_r4"/>
    <property type="match status" value="1"/>
</dbReference>
<dbReference type="GO" id="GO:0016987">
    <property type="term" value="F:sigma factor activity"/>
    <property type="evidence" value="ECO:0007669"/>
    <property type="project" value="UniProtKB-KW"/>
</dbReference>
<feature type="domain" description="RNA polymerase sigma-70" evidence="5">
    <location>
        <begin position="78"/>
        <end position="91"/>
    </location>
</feature>
<dbReference type="PANTHER" id="PTHR30603:SF67">
    <property type="entry name" value="RNA POLYMERASE SIGMA FACTOR RPOS"/>
    <property type="match status" value="1"/>
</dbReference>